<reference evidence="1 2" key="2">
    <citation type="submission" date="2020-03" db="EMBL/GenBank/DDBJ databases">
        <authorList>
            <person name="Ichikawa N."/>
            <person name="Kimura A."/>
            <person name="Kitahashi Y."/>
            <person name="Uohara A."/>
        </authorList>
    </citation>
    <scope>NUCLEOTIDE SEQUENCE [LARGE SCALE GENOMIC DNA]</scope>
    <source>
        <strain evidence="1 2">NBRC 108638</strain>
    </source>
</reference>
<name>A0A6V8LH21_9ACTN</name>
<dbReference type="RefSeq" id="WP_173080026.1">
    <property type="nucleotide sequence ID" value="NZ_BAABJB010000068.1"/>
</dbReference>
<dbReference type="AlphaFoldDB" id="A0A6V8LH21"/>
<proteinExistence type="predicted"/>
<evidence type="ECO:0000313" key="1">
    <source>
        <dbReference type="EMBL" id="GFJ93387.1"/>
    </source>
</evidence>
<gene>
    <name evidence="1" type="ORF">Prum_070290</name>
</gene>
<dbReference type="EMBL" id="BLPG01000001">
    <property type="protein sequence ID" value="GFJ93387.1"/>
    <property type="molecule type" value="Genomic_DNA"/>
</dbReference>
<evidence type="ECO:0000313" key="2">
    <source>
        <dbReference type="Proteomes" id="UP000482960"/>
    </source>
</evidence>
<dbReference type="Proteomes" id="UP000482960">
    <property type="component" value="Unassembled WGS sequence"/>
</dbReference>
<reference evidence="1 2" key="1">
    <citation type="submission" date="2020-03" db="EMBL/GenBank/DDBJ databases">
        <title>Whole genome shotgun sequence of Phytohabitans rumicis NBRC 108638.</title>
        <authorList>
            <person name="Komaki H."/>
            <person name="Tamura T."/>
        </authorList>
    </citation>
    <scope>NUCLEOTIDE SEQUENCE [LARGE SCALE GENOMIC DNA]</scope>
    <source>
        <strain evidence="1 2">NBRC 108638</strain>
    </source>
</reference>
<organism evidence="1 2">
    <name type="scientific">Phytohabitans rumicis</name>
    <dbReference type="NCBI Taxonomy" id="1076125"/>
    <lineage>
        <taxon>Bacteria</taxon>
        <taxon>Bacillati</taxon>
        <taxon>Actinomycetota</taxon>
        <taxon>Actinomycetes</taxon>
        <taxon>Micromonosporales</taxon>
        <taxon>Micromonosporaceae</taxon>
    </lineage>
</organism>
<comment type="caution">
    <text evidence="1">The sequence shown here is derived from an EMBL/GenBank/DDBJ whole genome shotgun (WGS) entry which is preliminary data.</text>
</comment>
<sequence length="150" mass="16456">MAGPLATFATKAQHELERIQEWTEVPPELERKVGEVLGIVRRLRQEAKALSGHAKPALISGMDAKLADVRRATETFKDYVMRADRAVAHKYSEGRNELARLVGGTAAVAAGYFGDEVARHNPSALRDSTRSHVISVQIERGNDSSSRYAS</sequence>
<protein>
    <submittedName>
        <fullName evidence="1">Uncharacterized protein</fullName>
    </submittedName>
</protein>
<keyword evidence="2" id="KW-1185">Reference proteome</keyword>
<accession>A0A6V8LH21</accession>